<dbReference type="GO" id="GO:0006515">
    <property type="term" value="P:protein quality control for misfolded or incompletely synthesized proteins"/>
    <property type="evidence" value="ECO:0007669"/>
    <property type="project" value="TreeGrafter"/>
</dbReference>
<dbReference type="GO" id="GO:0004176">
    <property type="term" value="F:ATP-dependent peptidase activity"/>
    <property type="evidence" value="ECO:0007669"/>
    <property type="project" value="InterPro"/>
</dbReference>
<proteinExistence type="inferred from homology"/>
<dbReference type="GO" id="GO:0009368">
    <property type="term" value="C:endopeptidase Clp complex"/>
    <property type="evidence" value="ECO:0007669"/>
    <property type="project" value="TreeGrafter"/>
</dbReference>
<dbReference type="InterPro" id="IPR033135">
    <property type="entry name" value="ClpP_His_AS"/>
</dbReference>
<dbReference type="PANTHER" id="PTHR10381:SF11">
    <property type="entry name" value="ATP-DEPENDENT CLP PROTEASE PROTEOLYTIC SUBUNIT, MITOCHONDRIAL"/>
    <property type="match status" value="1"/>
</dbReference>
<dbReference type="FunFam" id="3.90.226.10:FF:000001">
    <property type="entry name" value="ATP-dependent Clp protease proteolytic subunit"/>
    <property type="match status" value="1"/>
</dbReference>
<dbReference type="SUPFAM" id="SSF52096">
    <property type="entry name" value="ClpP/crotonase"/>
    <property type="match status" value="1"/>
</dbReference>
<dbReference type="InterPro" id="IPR023562">
    <property type="entry name" value="ClpP/TepA"/>
</dbReference>
<dbReference type="NCBIfam" id="NF009205">
    <property type="entry name" value="PRK12553.1"/>
    <property type="match status" value="1"/>
</dbReference>
<dbReference type="InterPro" id="IPR029045">
    <property type="entry name" value="ClpP/crotonase-like_dom_sf"/>
</dbReference>
<evidence type="ECO:0000256" key="10">
    <source>
        <dbReference type="RuleBase" id="RU003567"/>
    </source>
</evidence>
<keyword evidence="12" id="KW-1185">Reference proteome</keyword>
<dbReference type="OrthoDB" id="2017408at2759"/>
<comment type="subunit">
    <text evidence="6">Tetradecamer that assembles into a two heptameric rings with a central cavity.</text>
</comment>
<sequence length="244" mass="26940">MWSHVKNSLQLCKPGLSLLKKSQPLHLTATQHLNLIPMVIEQTGRGERAYDIYSRLLKERIICVMGPITDDLASVVVAQLLFLQSESSKKPVHMYINSPGGSVTAGLGIYDTMQYILPPIATWCVGQACSMGSLLLAGGAPGMRHSLPHARIMIHQPSGQAAGQATDIVLQAEEIMKLKRLINNLYVKHTRLPLETIEANMERDKFMNPQESKEFGLIDKILDQPPKHGDNAEDSSVQQQPQTA</sequence>
<dbReference type="PROSITE" id="PS00382">
    <property type="entry name" value="CLP_PROTEASE_HIS"/>
    <property type="match status" value="1"/>
</dbReference>
<evidence type="ECO:0000256" key="6">
    <source>
        <dbReference type="ARBA" id="ARBA00065540"/>
    </source>
</evidence>
<keyword evidence="4 9" id="KW-0720">Serine protease</keyword>
<dbReference type="PRINTS" id="PR00127">
    <property type="entry name" value="CLPPROTEASEP"/>
</dbReference>
<dbReference type="NCBIfam" id="NF001368">
    <property type="entry name" value="PRK00277.1"/>
    <property type="match status" value="1"/>
</dbReference>
<dbReference type="GO" id="GO:0004252">
    <property type="term" value="F:serine-type endopeptidase activity"/>
    <property type="evidence" value="ECO:0007669"/>
    <property type="project" value="UniProtKB-EC"/>
</dbReference>
<feature type="active site" evidence="8">
    <location>
        <position position="155"/>
    </location>
</feature>
<dbReference type="GO" id="GO:0051117">
    <property type="term" value="F:ATPase binding"/>
    <property type="evidence" value="ECO:0007669"/>
    <property type="project" value="TreeGrafter"/>
</dbReference>
<dbReference type="KEGG" id="tpal:117642726"/>
<evidence type="ECO:0000256" key="4">
    <source>
        <dbReference type="ARBA" id="ARBA00022825"/>
    </source>
</evidence>
<evidence type="ECO:0000256" key="11">
    <source>
        <dbReference type="SAM" id="MobiDB-lite"/>
    </source>
</evidence>
<evidence type="ECO:0000313" key="13">
    <source>
        <dbReference type="RefSeq" id="XP_034237102.1"/>
    </source>
</evidence>
<feature type="active site" evidence="7">
    <location>
        <position position="130"/>
    </location>
</feature>
<dbReference type="PANTHER" id="PTHR10381">
    <property type="entry name" value="ATP-DEPENDENT CLP PROTEASE PROTEOLYTIC SUBUNIT"/>
    <property type="match status" value="1"/>
</dbReference>
<evidence type="ECO:0000256" key="7">
    <source>
        <dbReference type="PROSITE-ProRule" id="PRU10085"/>
    </source>
</evidence>
<dbReference type="Proteomes" id="UP000515158">
    <property type="component" value="Unplaced"/>
</dbReference>
<evidence type="ECO:0000256" key="5">
    <source>
        <dbReference type="ARBA" id="ARBA00059384"/>
    </source>
</evidence>
<feature type="compositionally biased region" description="Polar residues" evidence="11">
    <location>
        <begin position="234"/>
        <end position="244"/>
    </location>
</feature>
<dbReference type="FunCoup" id="A0A6P8YSR6">
    <property type="interactions" value="1275"/>
</dbReference>
<comment type="similarity">
    <text evidence="1 10">Belongs to the peptidase S14 family.</text>
</comment>
<name>A0A6P8YSR6_THRPL</name>
<dbReference type="CTD" id="8192"/>
<dbReference type="InterPro" id="IPR001907">
    <property type="entry name" value="ClpP"/>
</dbReference>
<evidence type="ECO:0000256" key="8">
    <source>
        <dbReference type="PROSITE-ProRule" id="PRU10086"/>
    </source>
</evidence>
<evidence type="ECO:0000256" key="9">
    <source>
        <dbReference type="RuleBase" id="RU000549"/>
    </source>
</evidence>
<dbReference type="PROSITE" id="PS00381">
    <property type="entry name" value="CLP_PROTEASE_SER"/>
    <property type="match status" value="1"/>
</dbReference>
<keyword evidence="2 9" id="KW-0645">Protease</keyword>
<feature type="region of interest" description="Disordered" evidence="11">
    <location>
        <begin position="221"/>
        <end position="244"/>
    </location>
</feature>
<evidence type="ECO:0000256" key="2">
    <source>
        <dbReference type="ARBA" id="ARBA00022670"/>
    </source>
</evidence>
<dbReference type="AlphaFoldDB" id="A0A6P8YSR6"/>
<gene>
    <name evidence="13" type="primary">LOC117642726</name>
</gene>
<evidence type="ECO:0000256" key="1">
    <source>
        <dbReference type="ARBA" id="ARBA00007039"/>
    </source>
</evidence>
<comment type="function">
    <text evidence="5">Clp cleaves peptides in various proteins in a process that requires ATP hydrolysis. Clp may be responsible for a fairly general and central housekeeping function rather than for the degradation of specific substrates.</text>
</comment>
<feature type="compositionally biased region" description="Basic and acidic residues" evidence="11">
    <location>
        <begin position="221"/>
        <end position="231"/>
    </location>
</feature>
<evidence type="ECO:0000256" key="3">
    <source>
        <dbReference type="ARBA" id="ARBA00022801"/>
    </source>
</evidence>
<keyword evidence="3 9" id="KW-0378">Hydrolase</keyword>
<dbReference type="RefSeq" id="XP_034237102.1">
    <property type="nucleotide sequence ID" value="XM_034381211.1"/>
</dbReference>
<accession>A0A6P8YSR6</accession>
<dbReference type="CDD" id="cd07017">
    <property type="entry name" value="S14_ClpP_2"/>
    <property type="match status" value="1"/>
</dbReference>
<dbReference type="HAMAP" id="MF_00444">
    <property type="entry name" value="ClpP"/>
    <property type="match status" value="1"/>
</dbReference>
<dbReference type="EC" id="3.4.21.92" evidence="9"/>
<reference evidence="13" key="1">
    <citation type="submission" date="2025-08" db="UniProtKB">
        <authorList>
            <consortium name="RefSeq"/>
        </authorList>
    </citation>
    <scope>IDENTIFICATION</scope>
    <source>
        <tissue evidence="13">Total insect</tissue>
    </source>
</reference>
<dbReference type="InParanoid" id="A0A6P8YSR6"/>
<dbReference type="GeneID" id="117642726"/>
<dbReference type="Gene3D" id="3.90.226.10">
    <property type="entry name" value="2-enoyl-CoA Hydratase, Chain A, domain 1"/>
    <property type="match status" value="1"/>
</dbReference>
<dbReference type="Pfam" id="PF00574">
    <property type="entry name" value="CLP_protease"/>
    <property type="match status" value="1"/>
</dbReference>
<organism evidence="13">
    <name type="scientific">Thrips palmi</name>
    <name type="common">Melon thrips</name>
    <dbReference type="NCBI Taxonomy" id="161013"/>
    <lineage>
        <taxon>Eukaryota</taxon>
        <taxon>Metazoa</taxon>
        <taxon>Ecdysozoa</taxon>
        <taxon>Arthropoda</taxon>
        <taxon>Hexapoda</taxon>
        <taxon>Insecta</taxon>
        <taxon>Pterygota</taxon>
        <taxon>Neoptera</taxon>
        <taxon>Paraneoptera</taxon>
        <taxon>Thysanoptera</taxon>
        <taxon>Terebrantia</taxon>
        <taxon>Thripoidea</taxon>
        <taxon>Thripidae</taxon>
        <taxon>Thrips</taxon>
    </lineage>
</organism>
<protein>
    <recommendedName>
        <fullName evidence="10">ATP-dependent Clp protease proteolytic subunit</fullName>
        <ecNumber evidence="9">3.4.21.92</ecNumber>
    </recommendedName>
</protein>
<evidence type="ECO:0000313" key="12">
    <source>
        <dbReference type="Proteomes" id="UP000515158"/>
    </source>
</evidence>
<dbReference type="InterPro" id="IPR018215">
    <property type="entry name" value="ClpP_Ser_AS"/>
</dbReference>